<dbReference type="VEuPathDB" id="FungiDB:ASPTUDRAFT_40736"/>
<keyword evidence="2" id="KW-1185">Reference proteome</keyword>
<dbReference type="AlphaFoldDB" id="A0A1L9N613"/>
<reference evidence="2" key="1">
    <citation type="journal article" date="2017" name="Genome Biol.">
        <title>Comparative genomics reveals high biological diversity and specific adaptations in the industrially and medically important fungal genus Aspergillus.</title>
        <authorList>
            <person name="de Vries R.P."/>
            <person name="Riley R."/>
            <person name="Wiebenga A."/>
            <person name="Aguilar-Osorio G."/>
            <person name="Amillis S."/>
            <person name="Uchima C.A."/>
            <person name="Anderluh G."/>
            <person name="Asadollahi M."/>
            <person name="Askin M."/>
            <person name="Barry K."/>
            <person name="Battaglia E."/>
            <person name="Bayram O."/>
            <person name="Benocci T."/>
            <person name="Braus-Stromeyer S.A."/>
            <person name="Caldana C."/>
            <person name="Canovas D."/>
            <person name="Cerqueira G.C."/>
            <person name="Chen F."/>
            <person name="Chen W."/>
            <person name="Choi C."/>
            <person name="Clum A."/>
            <person name="Dos Santos R.A."/>
            <person name="Damasio A.R."/>
            <person name="Diallinas G."/>
            <person name="Emri T."/>
            <person name="Fekete E."/>
            <person name="Flipphi M."/>
            <person name="Freyberg S."/>
            <person name="Gallo A."/>
            <person name="Gournas C."/>
            <person name="Habgood R."/>
            <person name="Hainaut M."/>
            <person name="Harispe M.L."/>
            <person name="Henrissat B."/>
            <person name="Hilden K.S."/>
            <person name="Hope R."/>
            <person name="Hossain A."/>
            <person name="Karabika E."/>
            <person name="Karaffa L."/>
            <person name="Karanyi Z."/>
            <person name="Krasevec N."/>
            <person name="Kuo A."/>
            <person name="Kusch H."/>
            <person name="LaButti K."/>
            <person name="Lagendijk E.L."/>
            <person name="Lapidus A."/>
            <person name="Levasseur A."/>
            <person name="Lindquist E."/>
            <person name="Lipzen A."/>
            <person name="Logrieco A.F."/>
            <person name="MacCabe A."/>
            <person name="Maekelae M.R."/>
            <person name="Malavazi I."/>
            <person name="Melin P."/>
            <person name="Meyer V."/>
            <person name="Mielnichuk N."/>
            <person name="Miskei M."/>
            <person name="Molnar A.P."/>
            <person name="Mule G."/>
            <person name="Ngan C.Y."/>
            <person name="Orejas M."/>
            <person name="Orosz E."/>
            <person name="Ouedraogo J.P."/>
            <person name="Overkamp K.M."/>
            <person name="Park H.-S."/>
            <person name="Perrone G."/>
            <person name="Piumi F."/>
            <person name="Punt P.J."/>
            <person name="Ram A.F."/>
            <person name="Ramon A."/>
            <person name="Rauscher S."/>
            <person name="Record E."/>
            <person name="Riano-Pachon D.M."/>
            <person name="Robert V."/>
            <person name="Roehrig J."/>
            <person name="Ruller R."/>
            <person name="Salamov A."/>
            <person name="Salih N.S."/>
            <person name="Samson R.A."/>
            <person name="Sandor E."/>
            <person name="Sanguinetti M."/>
            <person name="Schuetze T."/>
            <person name="Sepcic K."/>
            <person name="Shelest E."/>
            <person name="Sherlock G."/>
            <person name="Sophianopoulou V."/>
            <person name="Squina F.M."/>
            <person name="Sun H."/>
            <person name="Susca A."/>
            <person name="Todd R.B."/>
            <person name="Tsang A."/>
            <person name="Unkles S.E."/>
            <person name="van de Wiele N."/>
            <person name="van Rossen-Uffink D."/>
            <person name="Oliveira J.V."/>
            <person name="Vesth T.C."/>
            <person name="Visser J."/>
            <person name="Yu J.-H."/>
            <person name="Zhou M."/>
            <person name="Andersen M.R."/>
            <person name="Archer D.B."/>
            <person name="Baker S.E."/>
            <person name="Benoit I."/>
            <person name="Brakhage A.A."/>
            <person name="Braus G.H."/>
            <person name="Fischer R."/>
            <person name="Frisvad J.C."/>
            <person name="Goldman G.H."/>
            <person name="Houbraken J."/>
            <person name="Oakley B."/>
            <person name="Pocsi I."/>
            <person name="Scazzocchio C."/>
            <person name="Seiboth B."/>
            <person name="vanKuyk P.A."/>
            <person name="Wortman J."/>
            <person name="Dyer P.S."/>
            <person name="Grigoriev I.V."/>
        </authorList>
    </citation>
    <scope>NUCLEOTIDE SEQUENCE [LARGE SCALE GENOMIC DNA]</scope>
    <source>
        <strain evidence="2">CBS 134.48</strain>
    </source>
</reference>
<accession>A0A1L9N613</accession>
<evidence type="ECO:0000313" key="2">
    <source>
        <dbReference type="Proteomes" id="UP000184304"/>
    </source>
</evidence>
<dbReference type="EMBL" id="KV878198">
    <property type="protein sequence ID" value="OJI84716.1"/>
    <property type="molecule type" value="Genomic_DNA"/>
</dbReference>
<dbReference type="Proteomes" id="UP000184304">
    <property type="component" value="Unassembled WGS sequence"/>
</dbReference>
<gene>
    <name evidence="1" type="ORF">ASPTUDRAFT_40736</name>
</gene>
<evidence type="ECO:0000313" key="1">
    <source>
        <dbReference type="EMBL" id="OJI84716.1"/>
    </source>
</evidence>
<name>A0A1L9N613_ASPTC</name>
<protein>
    <submittedName>
        <fullName evidence="1">Uncharacterized protein</fullName>
    </submittedName>
</protein>
<proteinExistence type="predicted"/>
<sequence>MPESISRQMQLQEVYWEDRKYELRSAVTEGLKSTGRYWGRGTSLVWLGAPCFLLIMGQAADPGSLSRDSRKSLLPLT</sequence>
<organism evidence="1 2">
    <name type="scientific">Aspergillus tubingensis (strain CBS 134.48)</name>
    <dbReference type="NCBI Taxonomy" id="767770"/>
    <lineage>
        <taxon>Eukaryota</taxon>
        <taxon>Fungi</taxon>
        <taxon>Dikarya</taxon>
        <taxon>Ascomycota</taxon>
        <taxon>Pezizomycotina</taxon>
        <taxon>Eurotiomycetes</taxon>
        <taxon>Eurotiomycetidae</taxon>
        <taxon>Eurotiales</taxon>
        <taxon>Aspergillaceae</taxon>
        <taxon>Aspergillus</taxon>
        <taxon>Aspergillus subgen. Circumdati</taxon>
    </lineage>
</organism>